<dbReference type="SMART" id="SM00213">
    <property type="entry name" value="UBQ"/>
    <property type="match status" value="1"/>
</dbReference>
<protein>
    <recommendedName>
        <fullName evidence="7">Ubiquitin-domain-containing protein</fullName>
    </recommendedName>
</protein>
<feature type="region of interest" description="Disordered" evidence="2">
    <location>
        <begin position="315"/>
        <end position="335"/>
    </location>
</feature>
<dbReference type="InterPro" id="IPR000626">
    <property type="entry name" value="Ubiquitin-like_dom"/>
</dbReference>
<feature type="compositionally biased region" description="Low complexity" evidence="2">
    <location>
        <begin position="272"/>
        <end position="285"/>
    </location>
</feature>
<dbReference type="STRING" id="1522189.A0A316VYF6"/>
<dbReference type="GeneID" id="37034351"/>
<dbReference type="AlphaFoldDB" id="A0A316VYF6"/>
<dbReference type="Gene3D" id="3.10.20.90">
    <property type="entry name" value="Phosphatidylinositol 3-kinase Catalytic Subunit, Chain A, domain 1"/>
    <property type="match status" value="1"/>
</dbReference>
<dbReference type="InterPro" id="IPR029071">
    <property type="entry name" value="Ubiquitin-like_domsf"/>
</dbReference>
<feature type="region of interest" description="Disordered" evidence="2">
    <location>
        <begin position="80"/>
        <end position="113"/>
    </location>
</feature>
<sequence>MSDSAQEISVNIKGPSELRLSVKIATDATIRQLKEKIQEQKSEVTAESQRLIYSGKVLKDDETVAFYKLVNGHTIHMVRSASRSAPTTGNRSAGSAPSASSTNASGSSAANSAAQGVPANFGAGQQFANNPLSALNRADYAGPQLTAAQNQMFDGMNVQDPNFMMNMLENDSFRQQLRETLSRPEMIDQLIDANPQLRNMPGARDMLRSPFFIDMMTDPATMRRAAQFSQMMGGGAGGGAGGAGMFGGGGQAPQWPPPGAFGTGGEQGQGQGQNQAGGAPGSSAAQNPFAALGALGGQGAGGSGGAGGMMDPSFLRSLFGEGGPGGAGAGGPPAGNPLAGGANPFAAALGGLGGFGGGTPPAPADGRSHEERYAEELAQMQAMGLTDGPRNLRALLLAGGNVQGAINIIFDGGAN</sequence>
<dbReference type="PROSITE" id="PS50053">
    <property type="entry name" value="UBIQUITIN_2"/>
    <property type="match status" value="1"/>
</dbReference>
<dbReference type="InterPro" id="IPR015940">
    <property type="entry name" value="UBA"/>
</dbReference>
<dbReference type="RefSeq" id="XP_025369826.1">
    <property type="nucleotide sequence ID" value="XM_025512481.1"/>
</dbReference>
<dbReference type="PROSITE" id="PS50030">
    <property type="entry name" value="UBA"/>
    <property type="match status" value="1"/>
</dbReference>
<dbReference type="GO" id="GO:0005829">
    <property type="term" value="C:cytosol"/>
    <property type="evidence" value="ECO:0007669"/>
    <property type="project" value="TreeGrafter"/>
</dbReference>
<evidence type="ECO:0000256" key="1">
    <source>
        <dbReference type="SAM" id="Coils"/>
    </source>
</evidence>
<feature type="coiled-coil region" evidence="1">
    <location>
        <begin position="23"/>
        <end position="50"/>
    </location>
</feature>
<dbReference type="Gene3D" id="1.10.8.10">
    <property type="entry name" value="DNA helicase RuvA subunit, C-terminal domain"/>
    <property type="match status" value="1"/>
</dbReference>
<accession>A0A316VYF6</accession>
<proteinExistence type="predicted"/>
<dbReference type="EMBL" id="KZ819377">
    <property type="protein sequence ID" value="PWN42666.1"/>
    <property type="molecule type" value="Genomic_DNA"/>
</dbReference>
<feature type="compositionally biased region" description="Low complexity" evidence="2">
    <location>
        <begin position="92"/>
        <end position="113"/>
    </location>
</feature>
<feature type="domain" description="UBA" evidence="3">
    <location>
        <begin position="368"/>
        <end position="412"/>
    </location>
</feature>
<dbReference type="PANTHER" id="PTHR10677">
    <property type="entry name" value="UBIQUILIN"/>
    <property type="match status" value="1"/>
</dbReference>
<evidence type="ECO:0000313" key="5">
    <source>
        <dbReference type="EMBL" id="PWN42666.1"/>
    </source>
</evidence>
<keyword evidence="6" id="KW-1185">Reference proteome</keyword>
<dbReference type="InterPro" id="IPR009060">
    <property type="entry name" value="UBA-like_sf"/>
</dbReference>
<dbReference type="SUPFAM" id="SSF46934">
    <property type="entry name" value="UBA-like"/>
    <property type="match status" value="1"/>
</dbReference>
<evidence type="ECO:0000313" key="6">
    <source>
        <dbReference type="Proteomes" id="UP000245783"/>
    </source>
</evidence>
<feature type="compositionally biased region" description="Gly residues" evidence="2">
    <location>
        <begin position="261"/>
        <end position="271"/>
    </location>
</feature>
<dbReference type="FunFam" id="3.10.20.90:FF:000205">
    <property type="entry name" value="2'-5'-oligoadenylate synthase-like protein 2"/>
    <property type="match status" value="1"/>
</dbReference>
<feature type="domain" description="Ubiquitin-like" evidence="4">
    <location>
        <begin position="8"/>
        <end position="84"/>
    </location>
</feature>
<name>A0A316VYF6_9BASI</name>
<feature type="compositionally biased region" description="Polar residues" evidence="2">
    <location>
        <begin position="81"/>
        <end position="91"/>
    </location>
</feature>
<keyword evidence="1" id="KW-0175">Coiled coil</keyword>
<evidence type="ECO:0008006" key="7">
    <source>
        <dbReference type="Google" id="ProtNLM"/>
    </source>
</evidence>
<dbReference type="FunCoup" id="A0A316VYF6">
    <property type="interactions" value="344"/>
</dbReference>
<evidence type="ECO:0000259" key="3">
    <source>
        <dbReference type="PROSITE" id="PS50030"/>
    </source>
</evidence>
<gene>
    <name evidence="5" type="ORF">IE81DRAFT_313249</name>
</gene>
<feature type="compositionally biased region" description="Gly residues" evidence="2">
    <location>
        <begin position="320"/>
        <end position="333"/>
    </location>
</feature>
<dbReference type="PANTHER" id="PTHR10677:SF3">
    <property type="entry name" value="FI07626P-RELATED"/>
    <property type="match status" value="1"/>
</dbReference>
<reference evidence="5 6" key="1">
    <citation type="journal article" date="2018" name="Mol. Biol. Evol.">
        <title>Broad Genomic Sampling Reveals a Smut Pathogenic Ancestry of the Fungal Clade Ustilaginomycotina.</title>
        <authorList>
            <person name="Kijpornyongpan T."/>
            <person name="Mondo S.J."/>
            <person name="Barry K."/>
            <person name="Sandor L."/>
            <person name="Lee J."/>
            <person name="Lipzen A."/>
            <person name="Pangilinan J."/>
            <person name="LaButti K."/>
            <person name="Hainaut M."/>
            <person name="Henrissat B."/>
            <person name="Grigoriev I.V."/>
            <person name="Spatafora J.W."/>
            <person name="Aime M.C."/>
        </authorList>
    </citation>
    <scope>NUCLEOTIDE SEQUENCE [LARGE SCALE GENOMIC DNA]</scope>
    <source>
        <strain evidence="5 6">MCA 4658</strain>
    </source>
</reference>
<dbReference type="InterPro" id="IPR015496">
    <property type="entry name" value="Ubiquilin"/>
</dbReference>
<dbReference type="Proteomes" id="UP000245783">
    <property type="component" value="Unassembled WGS sequence"/>
</dbReference>
<feature type="region of interest" description="Disordered" evidence="2">
    <location>
        <begin position="246"/>
        <end position="285"/>
    </location>
</feature>
<evidence type="ECO:0000256" key="2">
    <source>
        <dbReference type="SAM" id="MobiDB-lite"/>
    </source>
</evidence>
<dbReference type="GO" id="GO:0006511">
    <property type="term" value="P:ubiquitin-dependent protein catabolic process"/>
    <property type="evidence" value="ECO:0007669"/>
    <property type="project" value="TreeGrafter"/>
</dbReference>
<dbReference type="OrthoDB" id="267397at2759"/>
<dbReference type="GO" id="GO:0031593">
    <property type="term" value="F:polyubiquitin modification-dependent protein binding"/>
    <property type="evidence" value="ECO:0007669"/>
    <property type="project" value="TreeGrafter"/>
</dbReference>
<organism evidence="5 6">
    <name type="scientific">Ceraceosorus guamensis</name>
    <dbReference type="NCBI Taxonomy" id="1522189"/>
    <lineage>
        <taxon>Eukaryota</taxon>
        <taxon>Fungi</taxon>
        <taxon>Dikarya</taxon>
        <taxon>Basidiomycota</taxon>
        <taxon>Ustilaginomycotina</taxon>
        <taxon>Exobasidiomycetes</taxon>
        <taxon>Ceraceosorales</taxon>
        <taxon>Ceraceosoraceae</taxon>
        <taxon>Ceraceosorus</taxon>
    </lineage>
</organism>
<evidence type="ECO:0000259" key="4">
    <source>
        <dbReference type="PROSITE" id="PS50053"/>
    </source>
</evidence>
<dbReference type="CDD" id="cd16106">
    <property type="entry name" value="Ubl_Dsk2p_like"/>
    <property type="match status" value="1"/>
</dbReference>
<dbReference type="InParanoid" id="A0A316VYF6"/>
<dbReference type="Pfam" id="PF00240">
    <property type="entry name" value="ubiquitin"/>
    <property type="match status" value="1"/>
</dbReference>
<dbReference type="SMART" id="SM00165">
    <property type="entry name" value="UBA"/>
    <property type="match status" value="1"/>
</dbReference>
<dbReference type="SUPFAM" id="SSF54236">
    <property type="entry name" value="Ubiquitin-like"/>
    <property type="match status" value="1"/>
</dbReference>